<organism evidence="1 2">
    <name type="scientific">Agrobacterium deltaense Zutra 3/1</name>
    <dbReference type="NCBI Taxonomy" id="1183427"/>
    <lineage>
        <taxon>Bacteria</taxon>
        <taxon>Pseudomonadati</taxon>
        <taxon>Pseudomonadota</taxon>
        <taxon>Alphaproteobacteria</taxon>
        <taxon>Hyphomicrobiales</taxon>
        <taxon>Rhizobiaceae</taxon>
        <taxon>Rhizobium/Agrobacterium group</taxon>
        <taxon>Agrobacterium</taxon>
    </lineage>
</organism>
<evidence type="ECO:0000313" key="2">
    <source>
        <dbReference type="Proteomes" id="UP000191987"/>
    </source>
</evidence>
<gene>
    <name evidence="1" type="ORF">AGR7C_Lc100119</name>
</gene>
<dbReference type="Proteomes" id="UP000191987">
    <property type="component" value="Unassembled WGS sequence"/>
</dbReference>
<dbReference type="EMBL" id="FBWG01000028">
    <property type="protein sequence ID" value="CUX41338.1"/>
    <property type="molecule type" value="Genomic_DNA"/>
</dbReference>
<evidence type="ECO:0008006" key="3">
    <source>
        <dbReference type="Google" id="ProtNLM"/>
    </source>
</evidence>
<proteinExistence type="predicted"/>
<dbReference type="AlphaFoldDB" id="A0A1S7QSI8"/>
<accession>A0A1S7QSI8</accession>
<reference evidence="1 2" key="1">
    <citation type="submission" date="2016-01" db="EMBL/GenBank/DDBJ databases">
        <authorList>
            <person name="Oliw E.H."/>
        </authorList>
    </citation>
    <scope>NUCLEOTIDE SEQUENCE [LARGE SCALE GENOMIC DNA]</scope>
    <source>
        <strain evidence="1 2">Zutra 3-1</strain>
    </source>
</reference>
<sequence length="88" mass="10120">MALADKFVVVPFAERRPEMVNVDWKLAPKNARWWAVDANGEAHWFCEPDIAAFTDFWFSEPIGAPSFGFDGDWRSSLTERPSRFGLVR</sequence>
<name>A0A1S7QSI8_9HYPH</name>
<evidence type="ECO:0000313" key="1">
    <source>
        <dbReference type="EMBL" id="CUX41338.1"/>
    </source>
</evidence>
<protein>
    <recommendedName>
        <fullName evidence="3">Phage-related gp54 protein</fullName>
    </recommendedName>
</protein>